<accession>A0A077Q1U8</accession>
<comment type="caution">
    <text evidence="1">The sequence shown here is derived from an EMBL/GenBank/DDBJ whole genome shotgun (WGS) entry which is preliminary data.</text>
</comment>
<sequence length="231" mass="27361">MNNITLNLNTEVVNNITNKFDSGLFVWQERWKANQYHRNRFLHKRRQAGADYYFVLEALSDACRTGRNKIFMSDKDWLQNFVYNVAQYFPEQQTHLTENAEDIRLLKLSNGAEIRFLHENSCPVSISGDVYVSEWAYSDDPIKLIHLALGISLNTKWRRTFYSSRDSGDNGEAAYKEFFTRNCVKDESAFFDTVTLFDDVENRLDEERIRNMWSPQAFEELFLCRLPHPRW</sequence>
<reference evidence="1" key="1">
    <citation type="submission" date="2013-07" db="EMBL/GenBank/DDBJ databases">
        <title>Sub-species coevolution in mutualistic symbiosis.</title>
        <authorList>
            <person name="Murfin K."/>
            <person name="Klassen J."/>
            <person name="Lee M."/>
            <person name="Forst S."/>
            <person name="Stock P."/>
            <person name="Goodrich-Blair H."/>
        </authorList>
    </citation>
    <scope>NUCLEOTIDE SEQUENCE [LARGE SCALE GENOMIC DNA]</scope>
    <source>
        <strain evidence="1">Kraussei Becker Underwood</strain>
    </source>
</reference>
<dbReference type="EMBL" id="CBSZ010000371">
    <property type="protein sequence ID" value="CDH25984.1"/>
    <property type="molecule type" value="Genomic_DNA"/>
</dbReference>
<name>A0A077Q1U8_XENBV</name>
<evidence type="ECO:0000313" key="1">
    <source>
        <dbReference type="EMBL" id="CDH25984.1"/>
    </source>
</evidence>
<dbReference type="Proteomes" id="UP000028493">
    <property type="component" value="Unassembled WGS sequence"/>
</dbReference>
<proteinExistence type="predicted"/>
<dbReference type="AlphaFoldDB" id="A0A077Q1U8"/>
<gene>
    <name evidence="1" type="ORF">XBKB1_4320004</name>
</gene>
<dbReference type="Pfam" id="PF03237">
    <property type="entry name" value="Terminase_6N"/>
    <property type="match status" value="1"/>
</dbReference>
<organism evidence="1">
    <name type="scientific">Xenorhabdus bovienii str. kraussei Becker Underwood</name>
    <dbReference type="NCBI Taxonomy" id="1398204"/>
    <lineage>
        <taxon>Bacteria</taxon>
        <taxon>Pseudomonadati</taxon>
        <taxon>Pseudomonadota</taxon>
        <taxon>Gammaproteobacteria</taxon>
        <taxon>Enterobacterales</taxon>
        <taxon>Morganellaceae</taxon>
        <taxon>Xenorhabdus</taxon>
    </lineage>
</organism>
<dbReference type="HOGENOM" id="CLU_1179843_0_0_6"/>
<dbReference type="RefSeq" id="WP_038198120.1">
    <property type="nucleotide sequence ID" value="NZ_CAWLXS010000412.1"/>
</dbReference>
<protein>
    <submittedName>
        <fullName evidence="1">Uncharacterized protein</fullName>
    </submittedName>
</protein>